<sequence>MDAVSSERAAPATAAALPAENPNIAARLAERAARHPGRLAIVEYRHGRARRIDFGELSARVAGFGAGLSRRGVIPGDAVLLFVPMSIDLYVALLGTLHLGAIAVFVDAWADPARLAAAVDATRPKAFVGVPRAHLLRVMNPAVRSIPIAVVAGRGLLSLDRFERPGL</sequence>
<gene>
    <name evidence="2" type="ORF">E6K73_13795</name>
</gene>
<dbReference type="Gene3D" id="3.40.50.12780">
    <property type="entry name" value="N-terminal domain of ligase-like"/>
    <property type="match status" value="1"/>
</dbReference>
<dbReference type="Pfam" id="PF00501">
    <property type="entry name" value="AMP-binding"/>
    <property type="match status" value="1"/>
</dbReference>
<feature type="domain" description="AMP-dependent synthetase/ligase" evidence="1">
    <location>
        <begin position="29"/>
        <end position="129"/>
    </location>
</feature>
<evidence type="ECO:0000313" key="2">
    <source>
        <dbReference type="EMBL" id="TMQ47345.1"/>
    </source>
</evidence>
<dbReference type="InterPro" id="IPR042099">
    <property type="entry name" value="ANL_N_sf"/>
</dbReference>
<dbReference type="AlphaFoldDB" id="A0A538S7J7"/>
<comment type="caution">
    <text evidence="2">The sequence shown here is derived from an EMBL/GenBank/DDBJ whole genome shotgun (WGS) entry which is preliminary data.</text>
</comment>
<organism evidence="2 3">
    <name type="scientific">Eiseniibacteriota bacterium</name>
    <dbReference type="NCBI Taxonomy" id="2212470"/>
    <lineage>
        <taxon>Bacteria</taxon>
        <taxon>Candidatus Eiseniibacteriota</taxon>
    </lineage>
</organism>
<protein>
    <recommendedName>
        <fullName evidence="1">AMP-dependent synthetase/ligase domain-containing protein</fullName>
    </recommendedName>
</protein>
<dbReference type="SUPFAM" id="SSF56801">
    <property type="entry name" value="Acetyl-CoA synthetase-like"/>
    <property type="match status" value="1"/>
</dbReference>
<evidence type="ECO:0000259" key="1">
    <source>
        <dbReference type="Pfam" id="PF00501"/>
    </source>
</evidence>
<reference evidence="2 3" key="1">
    <citation type="journal article" date="2019" name="Nat. Microbiol.">
        <title>Mediterranean grassland soil C-N compound turnover is dependent on rainfall and depth, and is mediated by genomically divergent microorganisms.</title>
        <authorList>
            <person name="Diamond S."/>
            <person name="Andeer P.F."/>
            <person name="Li Z."/>
            <person name="Crits-Christoph A."/>
            <person name="Burstein D."/>
            <person name="Anantharaman K."/>
            <person name="Lane K.R."/>
            <person name="Thomas B.C."/>
            <person name="Pan C."/>
            <person name="Northen T.R."/>
            <person name="Banfield J.F."/>
        </authorList>
    </citation>
    <scope>NUCLEOTIDE SEQUENCE [LARGE SCALE GENOMIC DNA]</scope>
    <source>
        <strain evidence="2">WS_3</strain>
    </source>
</reference>
<dbReference type="InterPro" id="IPR050237">
    <property type="entry name" value="ATP-dep_AMP-bd_enzyme"/>
</dbReference>
<dbReference type="Proteomes" id="UP000320184">
    <property type="component" value="Unassembled WGS sequence"/>
</dbReference>
<dbReference type="EMBL" id="VBOT01000188">
    <property type="protein sequence ID" value="TMQ47345.1"/>
    <property type="molecule type" value="Genomic_DNA"/>
</dbReference>
<name>A0A538S7J7_UNCEI</name>
<dbReference type="InterPro" id="IPR000873">
    <property type="entry name" value="AMP-dep_synth/lig_dom"/>
</dbReference>
<accession>A0A538S7J7</accession>
<evidence type="ECO:0000313" key="3">
    <source>
        <dbReference type="Proteomes" id="UP000320184"/>
    </source>
</evidence>
<feature type="non-terminal residue" evidence="2">
    <location>
        <position position="167"/>
    </location>
</feature>
<dbReference type="PANTHER" id="PTHR43767">
    <property type="entry name" value="LONG-CHAIN-FATTY-ACID--COA LIGASE"/>
    <property type="match status" value="1"/>
</dbReference>
<dbReference type="PANTHER" id="PTHR43767:SF1">
    <property type="entry name" value="NONRIBOSOMAL PEPTIDE SYNTHASE PES1 (EUROFUNG)-RELATED"/>
    <property type="match status" value="1"/>
</dbReference>
<proteinExistence type="predicted"/>